<dbReference type="InterPro" id="IPR013785">
    <property type="entry name" value="Aldolase_TIM"/>
</dbReference>
<reference evidence="5 6" key="1">
    <citation type="submission" date="2020-07" db="EMBL/GenBank/DDBJ databases">
        <title>Sequencing the genomes of 1000 actinobacteria strains.</title>
        <authorList>
            <person name="Klenk H.-P."/>
        </authorList>
    </citation>
    <scope>NUCLEOTIDE SEQUENCE [LARGE SCALE GENOMIC DNA]</scope>
    <source>
        <strain evidence="5 6">DSM 104006</strain>
    </source>
</reference>
<dbReference type="AlphaFoldDB" id="A0A853B624"/>
<evidence type="ECO:0000313" key="5">
    <source>
        <dbReference type="EMBL" id="NYI90688.1"/>
    </source>
</evidence>
<dbReference type="RefSeq" id="WP_218903004.1">
    <property type="nucleotide sequence ID" value="NZ_JACCFK010000001.1"/>
</dbReference>
<evidence type="ECO:0000256" key="2">
    <source>
        <dbReference type="ARBA" id="ARBA00022679"/>
    </source>
</evidence>
<keyword evidence="6" id="KW-1185">Reference proteome</keyword>
<evidence type="ECO:0000256" key="4">
    <source>
        <dbReference type="ARBA" id="ARBA00022833"/>
    </source>
</evidence>
<dbReference type="InterPro" id="IPR008567">
    <property type="entry name" value="BKACE"/>
</dbReference>
<dbReference type="PANTHER" id="PTHR37418:SF2">
    <property type="entry name" value="3-KETO-5-AMINOHEXANOATE CLEAVAGE ENZYME"/>
    <property type="match status" value="1"/>
</dbReference>
<proteinExistence type="predicted"/>
<comment type="cofactor">
    <cofactor evidence="1">
        <name>Zn(2+)</name>
        <dbReference type="ChEBI" id="CHEBI:29105"/>
    </cofactor>
</comment>
<keyword evidence="2" id="KW-0808">Transferase</keyword>
<name>A0A853B624_9PSEU</name>
<organism evidence="5 6">
    <name type="scientific">Amycolatopsis endophytica</name>
    <dbReference type="NCBI Taxonomy" id="860233"/>
    <lineage>
        <taxon>Bacteria</taxon>
        <taxon>Bacillati</taxon>
        <taxon>Actinomycetota</taxon>
        <taxon>Actinomycetes</taxon>
        <taxon>Pseudonocardiales</taxon>
        <taxon>Pseudonocardiaceae</taxon>
        <taxon>Amycolatopsis</taxon>
    </lineage>
</organism>
<evidence type="ECO:0000256" key="1">
    <source>
        <dbReference type="ARBA" id="ARBA00001947"/>
    </source>
</evidence>
<dbReference type="GO" id="GO:0043720">
    <property type="term" value="F:3-keto-5-aminohexanoate cleavage activity"/>
    <property type="evidence" value="ECO:0007669"/>
    <property type="project" value="InterPro"/>
</dbReference>
<sequence length="295" mass="31958">MSGRKVIITVAPTGGLATKRDNPHLPTQPEAIAADVRRCYEAGASIAALHARRPDDEATCDPTVYRKINDLIRERCDIVLNNSTGGGINGDLVAWNDAGYHEVSWPERLRGLDGGAEMCTLDAMTCFASVAGRETLLATPPSRGRELARLMREKGIKPEWEAFSPTHLVQEVATLIGEGYDRPPYFVNLVLGLHTVFQGAMPYSPKAVQDMVNLLPEHSIFTVSAAGDCQTEALTQALLLGGHVRVGLEDNLWLEPGEPGTNLAFVERIVRIVRELGMEPATAAEARAMLGLGRP</sequence>
<protein>
    <submittedName>
        <fullName evidence="5">Uncharacterized protein (DUF849 family)</fullName>
    </submittedName>
</protein>
<accession>A0A853B624</accession>
<comment type="caution">
    <text evidence="5">The sequence shown here is derived from an EMBL/GenBank/DDBJ whole genome shotgun (WGS) entry which is preliminary data.</text>
</comment>
<dbReference type="Proteomes" id="UP000549616">
    <property type="component" value="Unassembled WGS sequence"/>
</dbReference>
<dbReference type="Gene3D" id="3.20.20.70">
    <property type="entry name" value="Aldolase class I"/>
    <property type="match status" value="1"/>
</dbReference>
<dbReference type="GO" id="GO:0046872">
    <property type="term" value="F:metal ion binding"/>
    <property type="evidence" value="ECO:0007669"/>
    <property type="project" value="UniProtKB-KW"/>
</dbReference>
<dbReference type="PANTHER" id="PTHR37418">
    <property type="entry name" value="3-KETO-5-AMINOHEXANOATE CLEAVAGE ENZYME-RELATED"/>
    <property type="match status" value="1"/>
</dbReference>
<evidence type="ECO:0000313" key="6">
    <source>
        <dbReference type="Proteomes" id="UP000549616"/>
    </source>
</evidence>
<dbReference type="EMBL" id="JACCFK010000001">
    <property type="protein sequence ID" value="NYI90688.1"/>
    <property type="molecule type" value="Genomic_DNA"/>
</dbReference>
<evidence type="ECO:0000256" key="3">
    <source>
        <dbReference type="ARBA" id="ARBA00022723"/>
    </source>
</evidence>
<gene>
    <name evidence="5" type="ORF">HNR02_004011</name>
</gene>
<keyword evidence="3" id="KW-0479">Metal-binding</keyword>
<dbReference type="Pfam" id="PF05853">
    <property type="entry name" value="BKACE"/>
    <property type="match status" value="1"/>
</dbReference>
<keyword evidence="4" id="KW-0862">Zinc</keyword>